<dbReference type="AlphaFoldDB" id="R7U057"/>
<comment type="function">
    <text evidence="4">Catalyzes the second step in the biosynthesis of coenzyme A from vitamin B5, where cysteine is conjugated to 4'-phosphopantothenate to form 4-phosphopantothenoylcysteine. Has a preference for ATP over CTP as a cosubstrate.</text>
</comment>
<reference evidence="10" key="3">
    <citation type="submission" date="2015-06" db="UniProtKB">
        <authorList>
            <consortium name="EnsemblMetazoa"/>
        </authorList>
    </citation>
    <scope>IDENTIFICATION</scope>
</reference>
<dbReference type="Proteomes" id="UP000014760">
    <property type="component" value="Unassembled WGS sequence"/>
</dbReference>
<evidence type="ECO:0000256" key="1">
    <source>
        <dbReference type="ARBA" id="ARBA00005703"/>
    </source>
</evidence>
<dbReference type="STRING" id="283909.R7U057"/>
<accession>R7U057</accession>
<evidence type="ECO:0000313" key="11">
    <source>
        <dbReference type="Proteomes" id="UP000014760"/>
    </source>
</evidence>
<dbReference type="GO" id="GO:0015937">
    <property type="term" value="P:coenzyme A biosynthetic process"/>
    <property type="evidence" value="ECO:0007669"/>
    <property type="project" value="UniProtKB-ARBA"/>
</dbReference>
<reference evidence="11" key="1">
    <citation type="submission" date="2012-12" db="EMBL/GenBank/DDBJ databases">
        <authorList>
            <person name="Hellsten U."/>
            <person name="Grimwood J."/>
            <person name="Chapman J.A."/>
            <person name="Shapiro H."/>
            <person name="Aerts A."/>
            <person name="Otillar R.P."/>
            <person name="Terry A.Y."/>
            <person name="Boore J.L."/>
            <person name="Simakov O."/>
            <person name="Marletaz F."/>
            <person name="Cho S.-J."/>
            <person name="Edsinger-Gonzales E."/>
            <person name="Havlak P."/>
            <person name="Kuo D.-H."/>
            <person name="Larsson T."/>
            <person name="Lv J."/>
            <person name="Arendt D."/>
            <person name="Savage R."/>
            <person name="Osoegawa K."/>
            <person name="de Jong P."/>
            <person name="Lindberg D.R."/>
            <person name="Seaver E.C."/>
            <person name="Weisblat D.A."/>
            <person name="Putnam N.H."/>
            <person name="Grigoriev I.V."/>
            <person name="Rokhsar D.S."/>
        </authorList>
    </citation>
    <scope>NUCLEOTIDE SEQUENCE</scope>
    <source>
        <strain evidence="11">I ESC-2004</strain>
    </source>
</reference>
<dbReference type="Gene3D" id="3.40.50.10300">
    <property type="entry name" value="CoaB-like"/>
    <property type="match status" value="1"/>
</dbReference>
<dbReference type="InterPro" id="IPR035929">
    <property type="entry name" value="CoaB-like_sf"/>
</dbReference>
<evidence type="ECO:0000313" key="10">
    <source>
        <dbReference type="EnsemblMetazoa" id="CapteP135719"/>
    </source>
</evidence>
<evidence type="ECO:0000256" key="4">
    <source>
        <dbReference type="ARBA" id="ARBA00060296"/>
    </source>
</evidence>
<evidence type="ECO:0000256" key="5">
    <source>
        <dbReference type="ARBA" id="ARBA00066585"/>
    </source>
</evidence>
<dbReference type="EC" id="6.3.2.51" evidence="5"/>
<evidence type="ECO:0000256" key="3">
    <source>
        <dbReference type="ARBA" id="ARBA00052332"/>
    </source>
</evidence>
<comment type="similarity">
    <text evidence="1">Belongs to the PPC synthetase family.</text>
</comment>
<keyword evidence="11" id="KW-1185">Reference proteome</keyword>
<dbReference type="Pfam" id="PF04127">
    <property type="entry name" value="DFP"/>
    <property type="match status" value="1"/>
</dbReference>
<dbReference type="InterPro" id="IPR007085">
    <property type="entry name" value="DNA/pantothenate-metab_flavo_C"/>
</dbReference>
<evidence type="ECO:0000313" key="9">
    <source>
        <dbReference type="EMBL" id="ELT99354.1"/>
    </source>
</evidence>
<dbReference type="OMA" id="LERYQHH"/>
<dbReference type="SUPFAM" id="SSF102645">
    <property type="entry name" value="CoaB-like"/>
    <property type="match status" value="1"/>
</dbReference>
<evidence type="ECO:0000256" key="7">
    <source>
        <dbReference type="ARBA" id="ARBA00080986"/>
    </source>
</evidence>
<dbReference type="PANTHER" id="PTHR12290">
    <property type="entry name" value="CORNICHON-RELATED"/>
    <property type="match status" value="1"/>
</dbReference>
<dbReference type="FunFam" id="3.40.50.10300:FF:000002">
    <property type="entry name" value="Phosphopantothenate--cysteine ligase 2"/>
    <property type="match status" value="1"/>
</dbReference>
<protein>
    <recommendedName>
        <fullName evidence="6">Phosphopantothenate--cysteine ligase</fullName>
        <ecNumber evidence="5">6.3.2.51</ecNumber>
    </recommendedName>
    <alternativeName>
        <fullName evidence="7">Phosphopantothenoylcysteine synthetase</fullName>
    </alternativeName>
</protein>
<name>R7U057_CAPTE</name>
<evidence type="ECO:0000256" key="2">
    <source>
        <dbReference type="ARBA" id="ARBA00051127"/>
    </source>
</evidence>
<organism evidence="9">
    <name type="scientific">Capitella teleta</name>
    <name type="common">Polychaete worm</name>
    <dbReference type="NCBI Taxonomy" id="283909"/>
    <lineage>
        <taxon>Eukaryota</taxon>
        <taxon>Metazoa</taxon>
        <taxon>Spiralia</taxon>
        <taxon>Lophotrochozoa</taxon>
        <taxon>Annelida</taxon>
        <taxon>Polychaeta</taxon>
        <taxon>Sedentaria</taxon>
        <taxon>Scolecida</taxon>
        <taxon>Capitellidae</taxon>
        <taxon>Capitella</taxon>
    </lineage>
</organism>
<comment type="catalytic activity">
    <reaction evidence="3">
        <text>(R)-4'-phosphopantothenate + L-cysteine + CTP = N-[(R)-4-phosphopantothenoyl]-L-cysteine + CMP + diphosphate + H(+)</text>
        <dbReference type="Rhea" id="RHEA:19397"/>
        <dbReference type="ChEBI" id="CHEBI:10986"/>
        <dbReference type="ChEBI" id="CHEBI:15378"/>
        <dbReference type="ChEBI" id="CHEBI:33019"/>
        <dbReference type="ChEBI" id="CHEBI:35235"/>
        <dbReference type="ChEBI" id="CHEBI:37563"/>
        <dbReference type="ChEBI" id="CHEBI:59458"/>
        <dbReference type="ChEBI" id="CHEBI:60377"/>
    </reaction>
    <physiologicalReaction direction="left-to-right" evidence="3">
        <dbReference type="Rhea" id="RHEA:19398"/>
    </physiologicalReaction>
</comment>
<dbReference type="GO" id="GO:0004632">
    <property type="term" value="F:phosphopantothenate--cysteine ligase activity"/>
    <property type="evidence" value="ECO:0007669"/>
    <property type="project" value="UniProtKB-ARBA"/>
</dbReference>
<dbReference type="EMBL" id="AMQN01010061">
    <property type="status" value="NOT_ANNOTATED_CDS"/>
    <property type="molecule type" value="Genomic_DNA"/>
</dbReference>
<proteinExistence type="inferred from homology"/>
<gene>
    <name evidence="9" type="ORF">CAPTEDRAFT_135719</name>
</gene>
<evidence type="ECO:0000259" key="8">
    <source>
        <dbReference type="Pfam" id="PF04127"/>
    </source>
</evidence>
<dbReference type="EnsemblMetazoa" id="CapteT135719">
    <property type="protein sequence ID" value="CapteP135719"/>
    <property type="gene ID" value="CapteG135719"/>
</dbReference>
<dbReference type="OrthoDB" id="70224at2759"/>
<dbReference type="HOGENOM" id="CLU_042326_2_0_1"/>
<comment type="catalytic activity">
    <reaction evidence="2">
        <text>(R)-4'-phosphopantothenate + L-cysteine + ATP = N-[(R)-4-phosphopantothenoyl]-L-cysteine + AMP + diphosphate + H(+)</text>
        <dbReference type="Rhea" id="RHEA:25156"/>
        <dbReference type="ChEBI" id="CHEBI:10986"/>
        <dbReference type="ChEBI" id="CHEBI:15378"/>
        <dbReference type="ChEBI" id="CHEBI:30616"/>
        <dbReference type="ChEBI" id="CHEBI:33019"/>
        <dbReference type="ChEBI" id="CHEBI:35235"/>
        <dbReference type="ChEBI" id="CHEBI:59458"/>
        <dbReference type="ChEBI" id="CHEBI:456215"/>
        <dbReference type="EC" id="6.3.2.51"/>
    </reaction>
    <physiologicalReaction direction="left-to-right" evidence="2">
        <dbReference type="Rhea" id="RHEA:25157"/>
    </physiologicalReaction>
</comment>
<sequence length="308" mass="34788">MASEWVTFFKSTKIPDNFDDQLLKIKDFAAKNIENGVPVCLITSGGTTVPLESHTVRYLDNFSVGTRGATSAEYLLSADYAVIFLHRRGSLEPFRRHFQHLNILDLLDDSPILNVSFSVKSTHAEQVASVLKKYSVAKSSNRLLMTEFTTLAEYLHLLKGAARILGDFGPKVLFYLAAAVSDFYIPSSQLPEHKIQSSEGALNIQLQMVPKMLRPLVAEWAPRSFTVSFKLETDEKLLIPKAKQALKNYNHQVVVGNILETRKKQIVIVTQSEDKCVRLSEEEISSGKEIEDYIIQEITHRHQMFMAK</sequence>
<feature type="domain" description="DNA/pantothenate metabolism flavoprotein C-terminal" evidence="8">
    <location>
        <begin position="174"/>
        <end position="267"/>
    </location>
</feature>
<evidence type="ECO:0000256" key="6">
    <source>
        <dbReference type="ARBA" id="ARBA00068949"/>
    </source>
</evidence>
<dbReference type="FunCoup" id="R7U057">
    <property type="interactions" value="2290"/>
</dbReference>
<dbReference type="EMBL" id="KB306940">
    <property type="protein sequence ID" value="ELT99354.1"/>
    <property type="molecule type" value="Genomic_DNA"/>
</dbReference>
<reference evidence="9 11" key="2">
    <citation type="journal article" date="2013" name="Nature">
        <title>Insights into bilaterian evolution from three spiralian genomes.</title>
        <authorList>
            <person name="Simakov O."/>
            <person name="Marletaz F."/>
            <person name="Cho S.J."/>
            <person name="Edsinger-Gonzales E."/>
            <person name="Havlak P."/>
            <person name="Hellsten U."/>
            <person name="Kuo D.H."/>
            <person name="Larsson T."/>
            <person name="Lv J."/>
            <person name="Arendt D."/>
            <person name="Savage R."/>
            <person name="Osoegawa K."/>
            <person name="de Jong P."/>
            <person name="Grimwood J."/>
            <person name="Chapman J.A."/>
            <person name="Shapiro H."/>
            <person name="Aerts A."/>
            <person name="Otillar R.P."/>
            <person name="Terry A.Y."/>
            <person name="Boore J.L."/>
            <person name="Grigoriev I.V."/>
            <person name="Lindberg D.R."/>
            <person name="Seaver E.C."/>
            <person name="Weisblat D.A."/>
            <person name="Putnam N.H."/>
            <person name="Rokhsar D.S."/>
        </authorList>
    </citation>
    <scope>NUCLEOTIDE SEQUENCE</scope>
    <source>
        <strain evidence="9 11">I ESC-2004</strain>
    </source>
</reference>